<keyword evidence="5" id="KW-0255">Endonuclease</keyword>
<reference evidence="5 6" key="1">
    <citation type="submission" date="2018-02" db="EMBL/GenBank/DDBJ databases">
        <title>Full genome sequencing of a novel polyvalent bacteriophage as one of T4-Family member.</title>
        <authorList>
            <person name="Kawasaki T."/>
            <person name="Saad A.M."/>
            <person name="Yamada T."/>
        </authorList>
    </citation>
    <scope>NUCLEOTIDE SEQUENCE [LARGE SCALE GENOMIC DNA]</scope>
    <source>
        <strain evidence="5 6">EcS1</strain>
    </source>
</reference>
<dbReference type="InterPro" id="IPR035901">
    <property type="entry name" value="GIY-YIG_endonuc_sf"/>
</dbReference>
<dbReference type="KEGG" id="vg:65108439"/>
<dbReference type="RefSeq" id="YP_010090947.1">
    <property type="nucleotide sequence ID" value="NC_055721.1"/>
</dbReference>
<proteinExistence type="predicted"/>
<evidence type="ECO:0000313" key="6">
    <source>
        <dbReference type="Proteomes" id="UP000250157"/>
    </source>
</evidence>
<protein>
    <submittedName>
        <fullName evidence="5">I-TevI homing endonuclease</fullName>
    </submittedName>
</protein>
<dbReference type="GO" id="GO:0003677">
    <property type="term" value="F:DNA binding"/>
    <property type="evidence" value="ECO:0007669"/>
    <property type="project" value="InterPro"/>
</dbReference>
<dbReference type="NCBIfam" id="TIGR01453">
    <property type="entry name" value="grpIintron_endo"/>
    <property type="match status" value="1"/>
</dbReference>
<dbReference type="InterPro" id="IPR000305">
    <property type="entry name" value="GIY-YIG_endonuc"/>
</dbReference>
<evidence type="ECO:0000259" key="4">
    <source>
        <dbReference type="PROSITE" id="PS50164"/>
    </source>
</evidence>
<keyword evidence="3" id="KW-0460">Magnesium</keyword>
<name>A0A2Z5ZCB8_9CAUD</name>
<dbReference type="InterPro" id="IPR006350">
    <property type="entry name" value="Intron_endoG1"/>
</dbReference>
<dbReference type="Pfam" id="PF07460">
    <property type="entry name" value="NUMOD3"/>
    <property type="match status" value="1"/>
</dbReference>
<evidence type="ECO:0000313" key="5">
    <source>
        <dbReference type="EMBL" id="BBC78300.1"/>
    </source>
</evidence>
<dbReference type="Gene3D" id="3.40.1440.10">
    <property type="entry name" value="GIY-YIG endonuclease"/>
    <property type="match status" value="1"/>
</dbReference>
<keyword evidence="5" id="KW-0378">Hydrolase</keyword>
<dbReference type="SUPFAM" id="SSF82771">
    <property type="entry name" value="GIY-YIG endonuclease"/>
    <property type="match status" value="1"/>
</dbReference>
<dbReference type="Pfam" id="PF01541">
    <property type="entry name" value="GIY-YIG"/>
    <property type="match status" value="1"/>
</dbReference>
<keyword evidence="5" id="KW-0540">Nuclease</keyword>
<evidence type="ECO:0000256" key="2">
    <source>
        <dbReference type="ARBA" id="ARBA00010045"/>
    </source>
</evidence>
<dbReference type="Proteomes" id="UP000250157">
    <property type="component" value="Segment"/>
</dbReference>
<dbReference type="GO" id="GO:0004519">
    <property type="term" value="F:endonuclease activity"/>
    <property type="evidence" value="ECO:0007669"/>
    <property type="project" value="UniProtKB-KW"/>
</dbReference>
<dbReference type="SUPFAM" id="SSF64496">
    <property type="entry name" value="DNA-binding domain of intron-encoded endonucleases"/>
    <property type="match status" value="1"/>
</dbReference>
<organism evidence="5 6">
    <name type="scientific">Escherichia phage EcS1</name>
    <dbReference type="NCBI Taxonomy" id="2083276"/>
    <lineage>
        <taxon>Viruses</taxon>
        <taxon>Duplodnaviria</taxon>
        <taxon>Heunggongvirae</taxon>
        <taxon>Uroviricota</taxon>
        <taxon>Caudoviricetes</taxon>
        <taxon>Pantevenvirales</taxon>
        <taxon>Straboviridae</taxon>
        <taxon>Tevenvirinae</taxon>
        <taxon>Kagamiyamavirus</taxon>
        <taxon>Kagamiyamavirus ecs1</taxon>
    </lineage>
</organism>
<feature type="domain" description="GIY-YIG" evidence="4">
    <location>
        <begin position="1"/>
        <end position="91"/>
    </location>
</feature>
<comment type="similarity">
    <text evidence="2">To endonucleases of group I introns of fungi and phage.</text>
</comment>
<dbReference type="CDD" id="cd10437">
    <property type="entry name" value="GIY-YIG_HE_I-TevI_like"/>
    <property type="match status" value="1"/>
</dbReference>
<dbReference type="EMBL" id="LC371242">
    <property type="protein sequence ID" value="BBC78300.1"/>
    <property type="molecule type" value="Genomic_DNA"/>
</dbReference>
<sequence length="252" mass="29011">MKSGIYRIININNNKSYVGSTIDFQARWKRHFSDLKNGCHSSIKLQRSYDKHGKDSFVCEIVEQTPYDESIISLEDYYIIYFDSKQNGYNIANAAFGDTLSHHPNKEEIFKKISISLRENNEKLSEEERKNKFGSKSCKKGKSYEEFYGAKKAQEIGLKLSESNYNRQMSGTNNPFFGKTHSDEVRKRISATQKGRKKPHVKLSIEGTIYQSVAEAMKATNLSRKVIERRCGSELFIDWFRLHIAILPLIGG</sequence>
<dbReference type="SMART" id="SM00465">
    <property type="entry name" value="GIYc"/>
    <property type="match status" value="1"/>
</dbReference>
<evidence type="ECO:0000256" key="3">
    <source>
        <dbReference type="ARBA" id="ARBA00022842"/>
    </source>
</evidence>
<dbReference type="GeneID" id="65108439"/>
<evidence type="ECO:0000256" key="1">
    <source>
        <dbReference type="ARBA" id="ARBA00001946"/>
    </source>
</evidence>
<dbReference type="PROSITE" id="PS50164">
    <property type="entry name" value="GIY_YIG"/>
    <property type="match status" value="1"/>
</dbReference>
<accession>A0A2Z5ZCB8</accession>
<keyword evidence="6" id="KW-1185">Reference proteome</keyword>
<comment type="cofactor">
    <cofactor evidence="1">
        <name>Mg(2+)</name>
        <dbReference type="ChEBI" id="CHEBI:18420"/>
    </cofactor>
</comment>
<dbReference type="InterPro" id="IPR003611">
    <property type="entry name" value="NUMOD3"/>
</dbReference>